<evidence type="ECO:0000259" key="8">
    <source>
        <dbReference type="Pfam" id="PF00881"/>
    </source>
</evidence>
<dbReference type="STRING" id="554055.A0A2P6VFV5"/>
<dbReference type="CDD" id="cd02135">
    <property type="entry name" value="YdjA-like"/>
    <property type="match status" value="1"/>
</dbReference>
<keyword evidence="3" id="KW-0285">Flavoprotein</keyword>
<dbReference type="InterPro" id="IPR029479">
    <property type="entry name" value="Nitroreductase"/>
</dbReference>
<accession>A0A2P6VFV5</accession>
<evidence type="ECO:0000256" key="5">
    <source>
        <dbReference type="ARBA" id="ARBA00022857"/>
    </source>
</evidence>
<dbReference type="SUPFAM" id="SSF55469">
    <property type="entry name" value="FMN-dependent nitroreductase-like"/>
    <property type="match status" value="1"/>
</dbReference>
<keyword evidence="5" id="KW-0521">NADP</keyword>
<comment type="caution">
    <text evidence="9">The sequence shown here is derived from an EMBL/GenBank/DDBJ whole genome shotgun (WGS) entry which is preliminary data.</text>
</comment>
<keyword evidence="7" id="KW-0520">NAD</keyword>
<dbReference type="PANTHER" id="PTHR43821:SF1">
    <property type="entry name" value="NAD(P)H NITROREDUCTASE YDJA-RELATED"/>
    <property type="match status" value="1"/>
</dbReference>
<dbReference type="Pfam" id="PF00881">
    <property type="entry name" value="Nitroreductase"/>
    <property type="match status" value="1"/>
</dbReference>
<protein>
    <submittedName>
        <fullName evidence="9">Nitroreductase isoform A</fullName>
    </submittedName>
</protein>
<dbReference type="OrthoDB" id="507901at2759"/>
<dbReference type="PANTHER" id="PTHR43821">
    <property type="entry name" value="NAD(P)H NITROREDUCTASE YDJA-RELATED"/>
    <property type="match status" value="1"/>
</dbReference>
<dbReference type="GO" id="GO:0016491">
    <property type="term" value="F:oxidoreductase activity"/>
    <property type="evidence" value="ECO:0007669"/>
    <property type="project" value="UniProtKB-KW"/>
</dbReference>
<gene>
    <name evidence="9" type="ORF">C2E20_3625</name>
</gene>
<proteinExistence type="inferred from homology"/>
<evidence type="ECO:0000256" key="1">
    <source>
        <dbReference type="ARBA" id="ARBA00001917"/>
    </source>
</evidence>
<organism evidence="9 10">
    <name type="scientific">Micractinium conductrix</name>
    <dbReference type="NCBI Taxonomy" id="554055"/>
    <lineage>
        <taxon>Eukaryota</taxon>
        <taxon>Viridiplantae</taxon>
        <taxon>Chlorophyta</taxon>
        <taxon>core chlorophytes</taxon>
        <taxon>Trebouxiophyceae</taxon>
        <taxon>Chlorellales</taxon>
        <taxon>Chlorellaceae</taxon>
        <taxon>Chlorella clade</taxon>
        <taxon>Micractinium</taxon>
    </lineage>
</organism>
<evidence type="ECO:0000256" key="7">
    <source>
        <dbReference type="ARBA" id="ARBA00023027"/>
    </source>
</evidence>
<feature type="domain" description="Nitroreductase" evidence="8">
    <location>
        <begin position="5"/>
        <end position="180"/>
    </location>
</feature>
<comment type="cofactor">
    <cofactor evidence="1">
        <name>FMN</name>
        <dbReference type="ChEBI" id="CHEBI:58210"/>
    </cofactor>
</comment>
<dbReference type="Proteomes" id="UP000239649">
    <property type="component" value="Unassembled WGS sequence"/>
</dbReference>
<dbReference type="InterPro" id="IPR026021">
    <property type="entry name" value="YdjA-like"/>
</dbReference>
<dbReference type="AlphaFoldDB" id="A0A2P6VFV5"/>
<dbReference type="InterPro" id="IPR000415">
    <property type="entry name" value="Nitroreductase-like"/>
</dbReference>
<dbReference type="Gene3D" id="3.40.109.10">
    <property type="entry name" value="NADH Oxidase"/>
    <property type="match status" value="1"/>
</dbReference>
<evidence type="ECO:0000256" key="3">
    <source>
        <dbReference type="ARBA" id="ARBA00022630"/>
    </source>
</evidence>
<dbReference type="InterPro" id="IPR052530">
    <property type="entry name" value="NAD(P)H_nitroreductase"/>
</dbReference>
<keyword evidence="10" id="KW-1185">Reference proteome</keyword>
<evidence type="ECO:0000256" key="6">
    <source>
        <dbReference type="ARBA" id="ARBA00023002"/>
    </source>
</evidence>
<dbReference type="EMBL" id="LHPF02000008">
    <property type="protein sequence ID" value="PSC72957.1"/>
    <property type="molecule type" value="Genomic_DNA"/>
</dbReference>
<reference evidence="9 10" key="1">
    <citation type="journal article" date="2018" name="Plant J.">
        <title>Genome sequences of Chlorella sorokiniana UTEX 1602 and Micractinium conductrix SAG 241.80: implications to maltose excretion by a green alga.</title>
        <authorList>
            <person name="Arriola M.B."/>
            <person name="Velmurugan N."/>
            <person name="Zhang Y."/>
            <person name="Plunkett M.H."/>
            <person name="Hondzo H."/>
            <person name="Barney B.M."/>
        </authorList>
    </citation>
    <scope>NUCLEOTIDE SEQUENCE [LARGE SCALE GENOMIC DNA]</scope>
    <source>
        <strain evidence="9 10">SAG 241.80</strain>
    </source>
</reference>
<comment type="similarity">
    <text evidence="2">Belongs to the nitroreductase family.</text>
</comment>
<keyword evidence="6" id="KW-0560">Oxidoreductase</keyword>
<keyword evidence="4" id="KW-0288">FMN</keyword>
<evidence type="ECO:0000256" key="2">
    <source>
        <dbReference type="ARBA" id="ARBA00007118"/>
    </source>
</evidence>
<name>A0A2P6VFV5_9CHLO</name>
<evidence type="ECO:0000313" key="9">
    <source>
        <dbReference type="EMBL" id="PSC72957.1"/>
    </source>
</evidence>
<evidence type="ECO:0000256" key="4">
    <source>
        <dbReference type="ARBA" id="ARBA00022643"/>
    </source>
</evidence>
<evidence type="ECO:0000313" key="10">
    <source>
        <dbReference type="Proteomes" id="UP000239649"/>
    </source>
</evidence>
<sequence length="200" mass="21987">MNLLKSRRSVFCKDMDPGRPLDPSALSLLLEAASWAPSHGRTDPWSFVVFQSPQALEALAHVSVSVLRREEGPRAAADAQEEFAPGKRWANAACLIAVCMRRRPRCCTPGGAARFNPEWEEVAAVACAVQNMHLMATALPGGVCGYWSSWYESVRDAPEMRVLLGLSEGDRCLGFFVVGHCDRVGEFRASRDAPSCHQWP</sequence>